<evidence type="ECO:0000256" key="10">
    <source>
        <dbReference type="HAMAP-Rule" id="MF_00177"/>
    </source>
</evidence>
<evidence type="ECO:0000256" key="2">
    <source>
        <dbReference type="ARBA" id="ARBA00005594"/>
    </source>
</evidence>
<dbReference type="AlphaFoldDB" id="A0A1F6X8H9"/>
<evidence type="ECO:0000256" key="9">
    <source>
        <dbReference type="ARBA" id="ARBA00048573"/>
    </source>
</evidence>
<evidence type="ECO:0000313" key="13">
    <source>
        <dbReference type="Proteomes" id="UP000176814"/>
    </source>
</evidence>
<keyword evidence="3 10" id="KW-0963">Cytoplasm</keyword>
<dbReference type="HAMAP" id="MF_00177">
    <property type="entry name" value="Lys_tRNA_synth_class1"/>
    <property type="match status" value="1"/>
</dbReference>
<comment type="catalytic activity">
    <reaction evidence="9 10">
        <text>tRNA(Lys) + L-lysine + ATP = L-lysyl-tRNA(Lys) + AMP + diphosphate</text>
        <dbReference type="Rhea" id="RHEA:20792"/>
        <dbReference type="Rhea" id="RHEA-COMP:9696"/>
        <dbReference type="Rhea" id="RHEA-COMP:9697"/>
        <dbReference type="ChEBI" id="CHEBI:30616"/>
        <dbReference type="ChEBI" id="CHEBI:32551"/>
        <dbReference type="ChEBI" id="CHEBI:33019"/>
        <dbReference type="ChEBI" id="CHEBI:78442"/>
        <dbReference type="ChEBI" id="CHEBI:78529"/>
        <dbReference type="ChEBI" id="CHEBI:456215"/>
        <dbReference type="EC" id="6.1.1.6"/>
    </reaction>
</comment>
<evidence type="ECO:0000256" key="6">
    <source>
        <dbReference type="ARBA" id="ARBA00022840"/>
    </source>
</evidence>
<organism evidence="12 13">
    <name type="scientific">Candidatus Nomurabacteria bacterium RIFCSPLOWO2_01_FULL_40_15</name>
    <dbReference type="NCBI Taxonomy" id="1801772"/>
    <lineage>
        <taxon>Bacteria</taxon>
        <taxon>Candidatus Nomuraibacteriota</taxon>
    </lineage>
</organism>
<comment type="similarity">
    <text evidence="2 10">Belongs to the class-I aminoacyl-tRNA synthetase family.</text>
</comment>
<gene>
    <name evidence="10" type="primary">lysS</name>
    <name evidence="12" type="ORF">A2911_01150</name>
</gene>
<dbReference type="InterPro" id="IPR002904">
    <property type="entry name" value="Lys-tRNA-ligase"/>
</dbReference>
<dbReference type="EMBL" id="MFUW01000017">
    <property type="protein sequence ID" value="OGI90308.1"/>
    <property type="molecule type" value="Genomic_DNA"/>
</dbReference>
<dbReference type="Gene3D" id="1.10.10.350">
    <property type="match status" value="1"/>
</dbReference>
<feature type="coiled-coil region" evidence="11">
    <location>
        <begin position="438"/>
        <end position="465"/>
    </location>
</feature>
<evidence type="ECO:0000256" key="5">
    <source>
        <dbReference type="ARBA" id="ARBA00022741"/>
    </source>
</evidence>
<name>A0A1F6X8H9_9BACT</name>
<dbReference type="PANTHER" id="PTHR37940:SF1">
    <property type="entry name" value="LYSINE--TRNA LIGASE"/>
    <property type="match status" value="1"/>
</dbReference>
<evidence type="ECO:0000256" key="7">
    <source>
        <dbReference type="ARBA" id="ARBA00022917"/>
    </source>
</evidence>
<comment type="caution">
    <text evidence="12">The sequence shown here is derived from an EMBL/GenBank/DDBJ whole genome shotgun (WGS) entry which is preliminary data.</text>
</comment>
<evidence type="ECO:0000256" key="3">
    <source>
        <dbReference type="ARBA" id="ARBA00022490"/>
    </source>
</evidence>
<dbReference type="GO" id="GO:0005524">
    <property type="term" value="F:ATP binding"/>
    <property type="evidence" value="ECO:0007669"/>
    <property type="project" value="UniProtKB-UniRule"/>
</dbReference>
<dbReference type="Pfam" id="PF01921">
    <property type="entry name" value="tRNA-synt_1f"/>
    <property type="match status" value="1"/>
</dbReference>
<feature type="short sequence motif" description="'KMSKS' region" evidence="10">
    <location>
        <begin position="303"/>
        <end position="307"/>
    </location>
</feature>
<keyword evidence="6 10" id="KW-0067">ATP-binding</keyword>
<keyword evidence="5 10" id="KW-0547">Nucleotide-binding</keyword>
<dbReference type="GO" id="GO:0006430">
    <property type="term" value="P:lysyl-tRNA aminoacylation"/>
    <property type="evidence" value="ECO:0007669"/>
    <property type="project" value="UniProtKB-UniRule"/>
</dbReference>
<evidence type="ECO:0000256" key="1">
    <source>
        <dbReference type="ARBA" id="ARBA00004496"/>
    </source>
</evidence>
<comment type="subcellular location">
    <subcellularLocation>
        <location evidence="1 10">Cytoplasm</location>
    </subcellularLocation>
</comment>
<dbReference type="Gene3D" id="6.10.20.10">
    <property type="entry name" value="Lysine tRNA ligase, stem contact fold domain"/>
    <property type="match status" value="1"/>
</dbReference>
<dbReference type="InterPro" id="IPR020751">
    <property type="entry name" value="aa-tRNA-synth_I_codon-bd_sub2"/>
</dbReference>
<evidence type="ECO:0000256" key="4">
    <source>
        <dbReference type="ARBA" id="ARBA00022598"/>
    </source>
</evidence>
<dbReference type="EC" id="6.1.1.6" evidence="10"/>
<keyword evidence="8 10" id="KW-0030">Aminoacyl-tRNA synthetase</keyword>
<proteinExistence type="inferred from homology"/>
<dbReference type="GO" id="GO:0000049">
    <property type="term" value="F:tRNA binding"/>
    <property type="evidence" value="ECO:0007669"/>
    <property type="project" value="InterPro"/>
</dbReference>
<accession>A0A1F6X8H9</accession>
<sequence length="519" mass="60004">MEYTRKFDFSKVKGQTRWALVVADEIIAIHPDEKLYTVAAGISPSGVVHFGNFRDVVTAHMVREAFKEKGKLTRLIFSWDNFDRFRKVPTGISESFVEHIGKPLSKIPDPLGEFSSYAERFQKPFVEAMEKLGIEIEYRDQTALYESGAYDEQIFHCLKNREKIADIMLSFMTDKAKGEKGIDPLTYRKNYYPISIYSRFTGKDITKIINYDGATTVTYFCVDTGKEDTVDLSKDHIAKLAWKIDWPMRWKYEGVVFEPGGHDHASPGGSYDVSSVVSKTVFDYEPPIFVEYKFVGIQGLGSKMSGSKGNAVSPLELLDVYEPELLKWLYFRKSPNQPFELAFNTEIYRQYDEYDTEHPEEKAIPFRQAVGFGQVVQWNKNKLQIVLKALGHEYSQESIARRLHLAKNWLTKYNPDEVIKLNDAVNREFAATMSDVRKEQVKKLRDELEKNKEMSIQELDELVYRIPKTPELDEAELKKEQRAFFKDIYNLLIGKDTGPRLGTFLWAVDREQVLKLLEV</sequence>
<dbReference type="NCBIfam" id="TIGR00467">
    <property type="entry name" value="lysS_arch"/>
    <property type="match status" value="1"/>
</dbReference>
<protein>
    <recommendedName>
        <fullName evidence="10">Lysine--tRNA ligase</fullName>
        <ecNumber evidence="10">6.1.1.6</ecNumber>
    </recommendedName>
    <alternativeName>
        <fullName evidence="10">Lysyl-tRNA synthetase</fullName>
        <shortName evidence="10">LysRS</shortName>
    </alternativeName>
</protein>
<dbReference type="PANTHER" id="PTHR37940">
    <property type="entry name" value="LYSINE--TRNA LIGASE"/>
    <property type="match status" value="1"/>
</dbReference>
<dbReference type="SUPFAM" id="SSF48163">
    <property type="entry name" value="An anticodon-binding domain of class I aminoacyl-tRNA synthetases"/>
    <property type="match status" value="1"/>
</dbReference>
<evidence type="ECO:0000256" key="8">
    <source>
        <dbReference type="ARBA" id="ARBA00023146"/>
    </source>
</evidence>
<dbReference type="GO" id="GO:0005737">
    <property type="term" value="C:cytoplasm"/>
    <property type="evidence" value="ECO:0007669"/>
    <property type="project" value="UniProtKB-SubCell"/>
</dbReference>
<dbReference type="GO" id="GO:0004824">
    <property type="term" value="F:lysine-tRNA ligase activity"/>
    <property type="evidence" value="ECO:0007669"/>
    <property type="project" value="UniProtKB-UniRule"/>
</dbReference>
<dbReference type="Gene3D" id="3.40.50.620">
    <property type="entry name" value="HUPs"/>
    <property type="match status" value="2"/>
</dbReference>
<keyword evidence="7 10" id="KW-0648">Protein biosynthesis</keyword>
<reference evidence="12 13" key="1">
    <citation type="journal article" date="2016" name="Nat. Commun.">
        <title>Thousands of microbial genomes shed light on interconnected biogeochemical processes in an aquifer system.</title>
        <authorList>
            <person name="Anantharaman K."/>
            <person name="Brown C.T."/>
            <person name="Hug L.A."/>
            <person name="Sharon I."/>
            <person name="Castelle C.J."/>
            <person name="Probst A.J."/>
            <person name="Thomas B.C."/>
            <person name="Singh A."/>
            <person name="Wilkins M.J."/>
            <person name="Karaoz U."/>
            <person name="Brodie E.L."/>
            <person name="Williams K.H."/>
            <person name="Hubbard S.S."/>
            <person name="Banfield J.F."/>
        </authorList>
    </citation>
    <scope>NUCLEOTIDE SEQUENCE [LARGE SCALE GENOMIC DNA]</scope>
</reference>
<dbReference type="InterPro" id="IPR008925">
    <property type="entry name" value="aa_tRNA-synth_I_cd-bd_sf"/>
</dbReference>
<evidence type="ECO:0000256" key="11">
    <source>
        <dbReference type="SAM" id="Coils"/>
    </source>
</evidence>
<keyword evidence="4 10" id="KW-0436">Ligase</keyword>
<dbReference type="Proteomes" id="UP000176814">
    <property type="component" value="Unassembled WGS sequence"/>
</dbReference>
<keyword evidence="11" id="KW-0175">Coiled coil</keyword>
<dbReference type="SUPFAM" id="SSF52374">
    <property type="entry name" value="Nucleotidylyl transferase"/>
    <property type="match status" value="1"/>
</dbReference>
<evidence type="ECO:0000313" key="12">
    <source>
        <dbReference type="EMBL" id="OGI90308.1"/>
    </source>
</evidence>
<dbReference type="InterPro" id="IPR014729">
    <property type="entry name" value="Rossmann-like_a/b/a_fold"/>
</dbReference>
<dbReference type="InterPro" id="IPR042078">
    <property type="entry name" value="Lys-tRNA-ligase_SC_fold"/>
</dbReference>
<comment type="caution">
    <text evidence="10">Lacks conserved residue(s) required for the propagation of feature annotation.</text>
</comment>